<keyword evidence="2" id="KW-1133">Transmembrane helix</keyword>
<evidence type="ECO:0000256" key="1">
    <source>
        <dbReference type="SAM" id="MobiDB-lite"/>
    </source>
</evidence>
<reference evidence="3 4" key="1">
    <citation type="submission" date="2019-02" db="EMBL/GenBank/DDBJ databases">
        <title>Sequencing the genomes of 1000 actinobacteria strains.</title>
        <authorList>
            <person name="Klenk H.-P."/>
        </authorList>
    </citation>
    <scope>NUCLEOTIDE SEQUENCE [LARGE SCALE GENOMIC DNA]</scope>
    <source>
        <strain evidence="3 4">DSM 45779</strain>
    </source>
</reference>
<accession>A0A4Q7V583</accession>
<gene>
    <name evidence="3" type="ORF">EV383_5666</name>
</gene>
<dbReference type="AlphaFoldDB" id="A0A4Q7V583"/>
<protein>
    <submittedName>
        <fullName evidence="3">Uncharacterized protein</fullName>
    </submittedName>
</protein>
<feature type="region of interest" description="Disordered" evidence="1">
    <location>
        <begin position="1"/>
        <end position="92"/>
    </location>
</feature>
<sequence length="362" mass="34755">MPGPGTPEVPVTGAIAPGAGSPGSVLPRTTRNTSVMPGNLPGPLGGGPNGPVGPKGPGGRGPGGGSGGDGGSGKGGSGKGGASGDGKDEKPASDLSVNKVVAGAGAAIVTAILGSFLGAVGTILGAALGSIITTVATTFFQRSIDVTRTKVVGTTQRIKERKGGPGGTAVWQAAAQDGGTGLAGPDGQETVLLDPSATSTRPPGKGRHWTRVRMTRKQVVWSVVGAVLAFGLAMFLVTGIEWIKGGTITGGGTGTSIGNVVSGSAPRTTENTDTGSSDSTSTSESSTSTSEPDSSSSSTATSDPSSTSENGNGSGDSGSSSSNPLQDGLNRVLPSQQPESGQQQSGQSGSGGNSGGGAASSN</sequence>
<feature type="compositionally biased region" description="Gly residues" evidence="1">
    <location>
        <begin position="43"/>
        <end position="84"/>
    </location>
</feature>
<feature type="compositionally biased region" description="Low complexity" evidence="1">
    <location>
        <begin position="334"/>
        <end position="347"/>
    </location>
</feature>
<proteinExistence type="predicted"/>
<feature type="region of interest" description="Disordered" evidence="1">
    <location>
        <begin position="258"/>
        <end position="362"/>
    </location>
</feature>
<dbReference type="Proteomes" id="UP000291591">
    <property type="component" value="Unassembled WGS sequence"/>
</dbReference>
<feature type="transmembrane region" description="Helical" evidence="2">
    <location>
        <begin position="123"/>
        <end position="140"/>
    </location>
</feature>
<comment type="caution">
    <text evidence="3">The sequence shown here is derived from an EMBL/GenBank/DDBJ whole genome shotgun (WGS) entry which is preliminary data.</text>
</comment>
<dbReference type="EMBL" id="SHKL01000001">
    <property type="protein sequence ID" value="RZT88721.1"/>
    <property type="molecule type" value="Genomic_DNA"/>
</dbReference>
<feature type="compositionally biased region" description="Gly residues" evidence="1">
    <location>
        <begin position="348"/>
        <end position="362"/>
    </location>
</feature>
<feature type="compositionally biased region" description="Polar residues" evidence="1">
    <location>
        <begin position="27"/>
        <end position="36"/>
    </location>
</feature>
<name>A0A4Q7V583_PSEST</name>
<feature type="compositionally biased region" description="Low complexity" evidence="1">
    <location>
        <begin position="268"/>
        <end position="323"/>
    </location>
</feature>
<organism evidence="3 4">
    <name type="scientific">Pseudonocardia sediminis</name>
    <dbReference type="NCBI Taxonomy" id="1397368"/>
    <lineage>
        <taxon>Bacteria</taxon>
        <taxon>Bacillati</taxon>
        <taxon>Actinomycetota</taxon>
        <taxon>Actinomycetes</taxon>
        <taxon>Pseudonocardiales</taxon>
        <taxon>Pseudonocardiaceae</taxon>
        <taxon>Pseudonocardia</taxon>
    </lineage>
</organism>
<keyword evidence="2" id="KW-0812">Transmembrane</keyword>
<feature type="compositionally biased region" description="Low complexity" evidence="1">
    <location>
        <begin position="8"/>
        <end position="24"/>
    </location>
</feature>
<keyword evidence="2" id="KW-0472">Membrane</keyword>
<feature type="transmembrane region" description="Helical" evidence="2">
    <location>
        <begin position="219"/>
        <end position="240"/>
    </location>
</feature>
<evidence type="ECO:0000256" key="2">
    <source>
        <dbReference type="SAM" id="Phobius"/>
    </source>
</evidence>
<evidence type="ECO:0000313" key="3">
    <source>
        <dbReference type="EMBL" id="RZT88721.1"/>
    </source>
</evidence>
<evidence type="ECO:0000313" key="4">
    <source>
        <dbReference type="Proteomes" id="UP000291591"/>
    </source>
</evidence>
<keyword evidence="4" id="KW-1185">Reference proteome</keyword>